<keyword evidence="3" id="KW-0645">Protease</keyword>
<dbReference type="SUPFAM" id="SSF50630">
    <property type="entry name" value="Acid proteases"/>
    <property type="match status" value="1"/>
</dbReference>
<keyword evidence="8" id="KW-1185">Reference proteome</keyword>
<keyword evidence="2 3" id="KW-0064">Aspartyl protease</keyword>
<dbReference type="GO" id="GO:0004190">
    <property type="term" value="F:aspartic-type endopeptidase activity"/>
    <property type="evidence" value="ECO:0007669"/>
    <property type="project" value="UniProtKB-KW"/>
</dbReference>
<feature type="domain" description="Peptidase A1" evidence="6">
    <location>
        <begin position="72"/>
        <end position="420"/>
    </location>
</feature>
<dbReference type="InterPro" id="IPR001969">
    <property type="entry name" value="Aspartic_peptidase_AS"/>
</dbReference>
<feature type="chain" id="PRO_5042031897" evidence="5">
    <location>
        <begin position="33"/>
        <end position="515"/>
    </location>
</feature>
<evidence type="ECO:0000313" key="7">
    <source>
        <dbReference type="EMBL" id="KAJ7089315.1"/>
    </source>
</evidence>
<feature type="region of interest" description="Disordered" evidence="4">
    <location>
        <begin position="471"/>
        <end position="491"/>
    </location>
</feature>
<feature type="signal peptide" evidence="5">
    <location>
        <begin position="1"/>
        <end position="32"/>
    </location>
</feature>
<evidence type="ECO:0000256" key="2">
    <source>
        <dbReference type="ARBA" id="ARBA00022750"/>
    </source>
</evidence>
<protein>
    <submittedName>
        <fullName evidence="7">Aspartic peptidase domain-containing protein</fullName>
    </submittedName>
</protein>
<dbReference type="PRINTS" id="PR00792">
    <property type="entry name" value="PEPSIN"/>
</dbReference>
<accession>A0AAD6XPE1</accession>
<dbReference type="GO" id="GO:0006508">
    <property type="term" value="P:proteolysis"/>
    <property type="evidence" value="ECO:0007669"/>
    <property type="project" value="UniProtKB-KW"/>
</dbReference>
<comment type="caution">
    <text evidence="7">The sequence shown here is derived from an EMBL/GenBank/DDBJ whole genome shotgun (WGS) entry which is preliminary data.</text>
</comment>
<evidence type="ECO:0000256" key="4">
    <source>
        <dbReference type="SAM" id="MobiDB-lite"/>
    </source>
</evidence>
<feature type="region of interest" description="Disordered" evidence="4">
    <location>
        <begin position="38"/>
        <end position="59"/>
    </location>
</feature>
<organism evidence="7 8">
    <name type="scientific">Mycena belliarum</name>
    <dbReference type="NCBI Taxonomy" id="1033014"/>
    <lineage>
        <taxon>Eukaryota</taxon>
        <taxon>Fungi</taxon>
        <taxon>Dikarya</taxon>
        <taxon>Basidiomycota</taxon>
        <taxon>Agaricomycotina</taxon>
        <taxon>Agaricomycetes</taxon>
        <taxon>Agaricomycetidae</taxon>
        <taxon>Agaricales</taxon>
        <taxon>Marasmiineae</taxon>
        <taxon>Mycenaceae</taxon>
        <taxon>Mycena</taxon>
    </lineage>
</organism>
<dbReference type="AlphaFoldDB" id="A0AAD6XPE1"/>
<dbReference type="InterPro" id="IPR021109">
    <property type="entry name" value="Peptidase_aspartic_dom_sf"/>
</dbReference>
<evidence type="ECO:0000256" key="5">
    <source>
        <dbReference type="SAM" id="SignalP"/>
    </source>
</evidence>
<reference evidence="7" key="1">
    <citation type="submission" date="2023-03" db="EMBL/GenBank/DDBJ databases">
        <title>Massive genome expansion in bonnet fungi (Mycena s.s.) driven by repeated elements and novel gene families across ecological guilds.</title>
        <authorList>
            <consortium name="Lawrence Berkeley National Laboratory"/>
            <person name="Harder C.B."/>
            <person name="Miyauchi S."/>
            <person name="Viragh M."/>
            <person name="Kuo A."/>
            <person name="Thoen E."/>
            <person name="Andreopoulos B."/>
            <person name="Lu D."/>
            <person name="Skrede I."/>
            <person name="Drula E."/>
            <person name="Henrissat B."/>
            <person name="Morin E."/>
            <person name="Kohler A."/>
            <person name="Barry K."/>
            <person name="LaButti K."/>
            <person name="Morin E."/>
            <person name="Salamov A."/>
            <person name="Lipzen A."/>
            <person name="Mereny Z."/>
            <person name="Hegedus B."/>
            <person name="Baldrian P."/>
            <person name="Stursova M."/>
            <person name="Weitz H."/>
            <person name="Taylor A."/>
            <person name="Grigoriev I.V."/>
            <person name="Nagy L.G."/>
            <person name="Martin F."/>
            <person name="Kauserud H."/>
        </authorList>
    </citation>
    <scope>NUCLEOTIDE SEQUENCE</scope>
    <source>
        <strain evidence="7">CBHHK173m</strain>
    </source>
</reference>
<dbReference type="CDD" id="cd05471">
    <property type="entry name" value="pepsin_like"/>
    <property type="match status" value="1"/>
</dbReference>
<dbReference type="Gene3D" id="2.40.70.10">
    <property type="entry name" value="Acid Proteases"/>
    <property type="match status" value="2"/>
</dbReference>
<keyword evidence="5" id="KW-0732">Signal</keyword>
<evidence type="ECO:0000259" key="6">
    <source>
        <dbReference type="PROSITE" id="PS51767"/>
    </source>
</evidence>
<dbReference type="EMBL" id="JARJCN010000024">
    <property type="protein sequence ID" value="KAJ7089315.1"/>
    <property type="molecule type" value="Genomic_DNA"/>
</dbReference>
<proteinExistence type="inferred from homology"/>
<name>A0AAD6XPE1_9AGAR</name>
<comment type="similarity">
    <text evidence="1 3">Belongs to the peptidase A1 family.</text>
</comment>
<dbReference type="Proteomes" id="UP001222325">
    <property type="component" value="Unassembled WGS sequence"/>
</dbReference>
<dbReference type="PANTHER" id="PTHR47966:SF51">
    <property type="entry name" value="BETA-SITE APP-CLEAVING ENZYME, ISOFORM A-RELATED"/>
    <property type="match status" value="1"/>
</dbReference>
<dbReference type="InterPro" id="IPR034164">
    <property type="entry name" value="Pepsin-like_dom"/>
</dbReference>
<keyword evidence="3" id="KW-0378">Hydrolase</keyword>
<sequence>MGTTVLTFPFSMRGPPAFSLLSLLLLSYEASALKLTIQRPSKPPRTPNGNIRPPKASADVNNNLINKENERYTANITISGRVVNVALDTGSTDLWVMPPEGLPSFNNTKLNATLRYGDGTDFVRGDIGVGKFELGQYTIPFQAFLNVKEAAEAEEPDFRSGIFGLWGLGFNTPGSSEINDAIQKSFGASQNWGQSVLANIFAQNPTGADYIGISLSRTGDQEGTADASLTISEYDSDYEAVQNAPKIPQTPANSGSWTVALDSLSVNGKKITWPSTIRTAPAGKNIVHLDTGTTNIMMPAAQVAAVYSAIPGAVLSRNSYIPQTKFSTTYDVWVVPCNASVNVVASFGGQDFPIHPLDVTDMQVVTSPDGRRNYTVCIGTFTDVGTIVSGASDALFGDSFMRNAYTVFDFGTGGSTKGPAFVQMLSQTDATKSIPDLISVRTKAMANMPPEIAALDLVKIFNGTEASGNTGAPATGGGSSGGSNSGSGSKGAGTTFAPSMSVVGALSLLAMISCI</sequence>
<gene>
    <name evidence="7" type="ORF">B0H15DRAFT_282750</name>
</gene>
<dbReference type="Pfam" id="PF00026">
    <property type="entry name" value="Asp"/>
    <property type="match status" value="1"/>
</dbReference>
<dbReference type="InterPro" id="IPR033121">
    <property type="entry name" value="PEPTIDASE_A1"/>
</dbReference>
<dbReference type="PROSITE" id="PS00141">
    <property type="entry name" value="ASP_PROTEASE"/>
    <property type="match status" value="1"/>
</dbReference>
<evidence type="ECO:0000313" key="8">
    <source>
        <dbReference type="Proteomes" id="UP001222325"/>
    </source>
</evidence>
<evidence type="ECO:0000256" key="1">
    <source>
        <dbReference type="ARBA" id="ARBA00007447"/>
    </source>
</evidence>
<evidence type="ECO:0000256" key="3">
    <source>
        <dbReference type="RuleBase" id="RU000454"/>
    </source>
</evidence>
<dbReference type="InterPro" id="IPR001461">
    <property type="entry name" value="Aspartic_peptidase_A1"/>
</dbReference>
<dbReference type="PROSITE" id="PS51767">
    <property type="entry name" value="PEPTIDASE_A1"/>
    <property type="match status" value="1"/>
</dbReference>
<dbReference type="PANTHER" id="PTHR47966">
    <property type="entry name" value="BETA-SITE APP-CLEAVING ENZYME, ISOFORM A-RELATED"/>
    <property type="match status" value="1"/>
</dbReference>
<feature type="compositionally biased region" description="Gly residues" evidence="4">
    <location>
        <begin position="474"/>
        <end position="491"/>
    </location>
</feature>